<feature type="region of interest" description="Disordered" evidence="1">
    <location>
        <begin position="1"/>
        <end position="21"/>
    </location>
</feature>
<feature type="non-terminal residue" evidence="2">
    <location>
        <position position="1"/>
    </location>
</feature>
<proteinExistence type="predicted"/>
<name>A0A382LJD0_9ZZZZ</name>
<reference evidence="2" key="1">
    <citation type="submission" date="2018-05" db="EMBL/GenBank/DDBJ databases">
        <authorList>
            <person name="Lanie J.A."/>
            <person name="Ng W.-L."/>
            <person name="Kazmierczak K.M."/>
            <person name="Andrzejewski T.M."/>
            <person name="Davidsen T.M."/>
            <person name="Wayne K.J."/>
            <person name="Tettelin H."/>
            <person name="Glass J.I."/>
            <person name="Rusch D."/>
            <person name="Podicherti R."/>
            <person name="Tsui H.-C.T."/>
            <person name="Winkler M.E."/>
        </authorList>
    </citation>
    <scope>NUCLEOTIDE SEQUENCE</scope>
</reference>
<evidence type="ECO:0000256" key="1">
    <source>
        <dbReference type="SAM" id="MobiDB-lite"/>
    </source>
</evidence>
<dbReference type="Gene3D" id="3.30.365.10">
    <property type="entry name" value="Aldehyde oxidase/xanthine dehydrogenase, molybdopterin binding domain"/>
    <property type="match status" value="1"/>
</dbReference>
<gene>
    <name evidence="2" type="ORF">METZ01_LOCUS289808</name>
</gene>
<dbReference type="EMBL" id="UINC01087520">
    <property type="protein sequence ID" value="SVC36954.1"/>
    <property type="molecule type" value="Genomic_DNA"/>
</dbReference>
<dbReference type="GO" id="GO:0016491">
    <property type="term" value="F:oxidoreductase activity"/>
    <property type="evidence" value="ECO:0007669"/>
    <property type="project" value="InterPro"/>
</dbReference>
<dbReference type="InterPro" id="IPR037165">
    <property type="entry name" value="AldOxase/xan_DH_Mopterin-bd_sf"/>
</dbReference>
<dbReference type="SUPFAM" id="SSF56003">
    <property type="entry name" value="Molybdenum cofactor-binding domain"/>
    <property type="match status" value="1"/>
</dbReference>
<dbReference type="AlphaFoldDB" id="A0A382LJD0"/>
<evidence type="ECO:0008006" key="3">
    <source>
        <dbReference type="Google" id="ProtNLM"/>
    </source>
</evidence>
<sequence length="54" mass="5423">SYDSVGPFGARGAGEAPAAAAGPAIAQAVYNAIGMWVDMPMTPENVITALQNDS</sequence>
<evidence type="ECO:0000313" key="2">
    <source>
        <dbReference type="EMBL" id="SVC36954.1"/>
    </source>
</evidence>
<accession>A0A382LJD0</accession>
<protein>
    <recommendedName>
        <fullName evidence="3">Aldehyde oxidase/xanthine dehydrogenase second molybdopterin binding domain-containing protein</fullName>
    </recommendedName>
</protein>
<organism evidence="2">
    <name type="scientific">marine metagenome</name>
    <dbReference type="NCBI Taxonomy" id="408172"/>
    <lineage>
        <taxon>unclassified sequences</taxon>
        <taxon>metagenomes</taxon>
        <taxon>ecological metagenomes</taxon>
    </lineage>
</organism>